<protein>
    <submittedName>
        <fullName evidence="2">Uncharacterized protein</fullName>
    </submittedName>
</protein>
<dbReference type="EMBL" id="JAVHJV010000010">
    <property type="protein sequence ID" value="KAK5939786.1"/>
    <property type="molecule type" value="Genomic_DNA"/>
</dbReference>
<evidence type="ECO:0000313" key="2">
    <source>
        <dbReference type="EMBL" id="KAK5939786.1"/>
    </source>
</evidence>
<sequence>MNGLWDQGFRAERDLASLQSAAAHLERTSDSPCIVSAKFDIEYECERRTFLESEISYVITSQSYEVTARRCTWDHNRTYWRKGLLRPRFKEQGSKSTPMKTVLQQGTKYWAADGEDAEGTGHDEGVNCEDDDEDEVKSRILDVMFG</sequence>
<name>A0ABR0RGN2_9EURO</name>
<dbReference type="Proteomes" id="UP001334248">
    <property type="component" value="Unassembled WGS sequence"/>
</dbReference>
<evidence type="ECO:0000313" key="3">
    <source>
        <dbReference type="Proteomes" id="UP001334248"/>
    </source>
</evidence>
<accession>A0ABR0RGN2</accession>
<feature type="region of interest" description="Disordered" evidence="1">
    <location>
        <begin position="112"/>
        <end position="133"/>
    </location>
</feature>
<evidence type="ECO:0000256" key="1">
    <source>
        <dbReference type="SAM" id="MobiDB-lite"/>
    </source>
</evidence>
<keyword evidence="3" id="KW-1185">Reference proteome</keyword>
<organism evidence="2 3">
    <name type="scientific">Knufia obscura</name>
    <dbReference type="NCBI Taxonomy" id="1635080"/>
    <lineage>
        <taxon>Eukaryota</taxon>
        <taxon>Fungi</taxon>
        <taxon>Dikarya</taxon>
        <taxon>Ascomycota</taxon>
        <taxon>Pezizomycotina</taxon>
        <taxon>Eurotiomycetes</taxon>
        <taxon>Chaetothyriomycetidae</taxon>
        <taxon>Chaetothyriales</taxon>
        <taxon>Trichomeriaceae</taxon>
        <taxon>Knufia</taxon>
    </lineage>
</organism>
<dbReference type="GeneID" id="90001617"/>
<gene>
    <name evidence="2" type="ORF">PMZ80_008168</name>
</gene>
<comment type="caution">
    <text evidence="2">The sequence shown here is derived from an EMBL/GenBank/DDBJ whole genome shotgun (WGS) entry which is preliminary data.</text>
</comment>
<proteinExistence type="predicted"/>
<reference evidence="2 3" key="1">
    <citation type="journal article" date="2023" name="Res Sq">
        <title>Genomic and morphological characterization of Knufia obscura isolated from the Mars 2020 spacecraft assembly facility.</title>
        <authorList>
            <person name="Chander A.M."/>
            <person name="Teixeira M.M."/>
            <person name="Singh N.K."/>
            <person name="Williams M.P."/>
            <person name="Parker C.W."/>
            <person name="Leo P."/>
            <person name="Stajich J.E."/>
            <person name="Torok T."/>
            <person name="Tighe S."/>
            <person name="Mason C.E."/>
            <person name="Venkateswaran K."/>
        </authorList>
    </citation>
    <scope>NUCLEOTIDE SEQUENCE [LARGE SCALE GENOMIC DNA]</scope>
    <source>
        <strain evidence="2 3">CCFEE 5817</strain>
    </source>
</reference>
<dbReference type="RefSeq" id="XP_064727876.1">
    <property type="nucleotide sequence ID" value="XM_064876569.1"/>
</dbReference>